<feature type="chain" id="PRO_5031319494" evidence="2">
    <location>
        <begin position="19"/>
        <end position="173"/>
    </location>
</feature>
<dbReference type="Proteomes" id="UP000517753">
    <property type="component" value="Unassembled WGS sequence"/>
</dbReference>
<evidence type="ECO:0000313" key="3">
    <source>
        <dbReference type="EMBL" id="NYD90142.1"/>
    </source>
</evidence>
<sequence>MRPVALALLLILSISACSSSPKPARSDLPVFPRYDRDSGIRMTSQLFGRLVVRHGCLALDVLRRQGADDDVPTFLIWQPEAHIGRDSRGIYVRDDKTGSVIRPGDRVIGGGGGIGSDVPPSGDGRDFDAARTDPVRRDRTWINAQVTPDLPPACSGNYVAFHGFRVMPVGMRP</sequence>
<reference evidence="3 4" key="2">
    <citation type="submission" date="2020-08" db="EMBL/GenBank/DDBJ databases">
        <title>The Agave Microbiome: Exploring the role of microbial communities in plant adaptations to desert environments.</title>
        <authorList>
            <person name="Partida-Martinez L.P."/>
        </authorList>
    </citation>
    <scope>NUCLEOTIDE SEQUENCE [LARGE SCALE GENOMIC DNA]</scope>
    <source>
        <strain evidence="3 4">AS2.3</strain>
    </source>
</reference>
<name>A0A7Y9FNF9_9SPHN</name>
<feature type="region of interest" description="Disordered" evidence="1">
    <location>
        <begin position="104"/>
        <end position="128"/>
    </location>
</feature>
<organism evidence="3 4">
    <name type="scientific">Sphingomonas melonis</name>
    <dbReference type="NCBI Taxonomy" id="152682"/>
    <lineage>
        <taxon>Bacteria</taxon>
        <taxon>Pseudomonadati</taxon>
        <taxon>Pseudomonadota</taxon>
        <taxon>Alphaproteobacteria</taxon>
        <taxon>Sphingomonadales</taxon>
        <taxon>Sphingomonadaceae</taxon>
        <taxon>Sphingomonas</taxon>
    </lineage>
</organism>
<keyword evidence="2" id="KW-0732">Signal</keyword>
<evidence type="ECO:0000313" key="4">
    <source>
        <dbReference type="Proteomes" id="UP000517753"/>
    </source>
</evidence>
<accession>A0A7Y9FNF9</accession>
<protein>
    <submittedName>
        <fullName evidence="3">Uncharacterized protein</fullName>
    </submittedName>
</protein>
<proteinExistence type="predicted"/>
<gene>
    <name evidence="3" type="ORF">HD841_001922</name>
</gene>
<evidence type="ECO:0000256" key="2">
    <source>
        <dbReference type="SAM" id="SignalP"/>
    </source>
</evidence>
<evidence type="ECO:0000256" key="1">
    <source>
        <dbReference type="SAM" id="MobiDB-lite"/>
    </source>
</evidence>
<dbReference type="PROSITE" id="PS51257">
    <property type="entry name" value="PROKAR_LIPOPROTEIN"/>
    <property type="match status" value="1"/>
</dbReference>
<dbReference type="AlphaFoldDB" id="A0A7Y9FNF9"/>
<comment type="caution">
    <text evidence="3">The sequence shown here is derived from an EMBL/GenBank/DDBJ whole genome shotgun (WGS) entry which is preliminary data.</text>
</comment>
<dbReference type="EMBL" id="JACCBY010000002">
    <property type="protein sequence ID" value="NYD90142.1"/>
    <property type="molecule type" value="Genomic_DNA"/>
</dbReference>
<dbReference type="RefSeq" id="WP_179508597.1">
    <property type="nucleotide sequence ID" value="NZ_JACCBY010000002.1"/>
</dbReference>
<feature type="signal peptide" evidence="2">
    <location>
        <begin position="1"/>
        <end position="18"/>
    </location>
</feature>
<reference evidence="3 4" key="1">
    <citation type="submission" date="2020-07" db="EMBL/GenBank/DDBJ databases">
        <authorList>
            <person name="Partida-Martinez L."/>
            <person name="Huntemann M."/>
            <person name="Clum A."/>
            <person name="Wang J."/>
            <person name="Palaniappan K."/>
            <person name="Ritter S."/>
            <person name="Chen I.-M."/>
            <person name="Stamatis D."/>
            <person name="Reddy T."/>
            <person name="O'Malley R."/>
            <person name="Daum C."/>
            <person name="Shapiro N."/>
            <person name="Ivanova N."/>
            <person name="Kyrpides N."/>
            <person name="Woyke T."/>
        </authorList>
    </citation>
    <scope>NUCLEOTIDE SEQUENCE [LARGE SCALE GENOMIC DNA]</scope>
    <source>
        <strain evidence="3 4">AS2.3</strain>
    </source>
</reference>
<keyword evidence="4" id="KW-1185">Reference proteome</keyword>